<evidence type="ECO:0000256" key="2">
    <source>
        <dbReference type="ARBA" id="ARBA00022692"/>
    </source>
</evidence>
<name>A0A7S3K531_9STRA</name>
<reference evidence="7" key="1">
    <citation type="submission" date="2021-01" db="EMBL/GenBank/DDBJ databases">
        <authorList>
            <person name="Corre E."/>
            <person name="Pelletier E."/>
            <person name="Niang G."/>
            <person name="Scheremetjew M."/>
            <person name="Finn R."/>
            <person name="Kale V."/>
            <person name="Holt S."/>
            <person name="Cochrane G."/>
            <person name="Meng A."/>
            <person name="Brown T."/>
            <person name="Cohen L."/>
        </authorList>
    </citation>
    <scope>NUCLEOTIDE SEQUENCE</scope>
    <source>
        <strain evidence="7">CCMP1510</strain>
    </source>
</reference>
<evidence type="ECO:0000256" key="5">
    <source>
        <dbReference type="SAM" id="Phobius"/>
    </source>
</evidence>
<evidence type="ECO:0000256" key="1">
    <source>
        <dbReference type="ARBA" id="ARBA00004141"/>
    </source>
</evidence>
<dbReference type="AlphaFoldDB" id="A0A7S3K531"/>
<keyword evidence="3 5" id="KW-1133">Transmembrane helix</keyword>
<feature type="transmembrane region" description="Helical" evidence="5">
    <location>
        <begin position="92"/>
        <end position="115"/>
    </location>
</feature>
<dbReference type="Pfam" id="PF01694">
    <property type="entry name" value="Rhomboid"/>
    <property type="match status" value="1"/>
</dbReference>
<dbReference type="Gene3D" id="1.20.1540.10">
    <property type="entry name" value="Rhomboid-like"/>
    <property type="match status" value="1"/>
</dbReference>
<keyword evidence="2 5" id="KW-0812">Transmembrane</keyword>
<gene>
    <name evidence="7" type="ORF">ALAG00032_LOCUS14011</name>
</gene>
<feature type="transmembrane region" description="Helical" evidence="5">
    <location>
        <begin position="390"/>
        <end position="411"/>
    </location>
</feature>
<dbReference type="GO" id="GO:0004252">
    <property type="term" value="F:serine-type endopeptidase activity"/>
    <property type="evidence" value="ECO:0007669"/>
    <property type="project" value="InterPro"/>
</dbReference>
<dbReference type="EMBL" id="HBIJ01021617">
    <property type="protein sequence ID" value="CAE0373210.1"/>
    <property type="molecule type" value="Transcribed_RNA"/>
</dbReference>
<dbReference type="GO" id="GO:0016020">
    <property type="term" value="C:membrane"/>
    <property type="evidence" value="ECO:0007669"/>
    <property type="project" value="UniProtKB-SubCell"/>
</dbReference>
<evidence type="ECO:0000259" key="6">
    <source>
        <dbReference type="Pfam" id="PF01694"/>
    </source>
</evidence>
<organism evidence="7">
    <name type="scientific">Aureoumbra lagunensis</name>
    <dbReference type="NCBI Taxonomy" id="44058"/>
    <lineage>
        <taxon>Eukaryota</taxon>
        <taxon>Sar</taxon>
        <taxon>Stramenopiles</taxon>
        <taxon>Ochrophyta</taxon>
        <taxon>Pelagophyceae</taxon>
        <taxon>Pelagomonadales</taxon>
        <taxon>Aureoumbra</taxon>
    </lineage>
</organism>
<evidence type="ECO:0000256" key="3">
    <source>
        <dbReference type="ARBA" id="ARBA00022989"/>
    </source>
</evidence>
<feature type="domain" description="Peptidase S54 rhomboid" evidence="6">
    <location>
        <begin position="190"/>
        <end position="342"/>
    </location>
</feature>
<proteinExistence type="predicted"/>
<keyword evidence="4 5" id="KW-0472">Membrane</keyword>
<evidence type="ECO:0000313" key="7">
    <source>
        <dbReference type="EMBL" id="CAE0373210.1"/>
    </source>
</evidence>
<feature type="transmembrane region" description="Helical" evidence="5">
    <location>
        <begin position="12"/>
        <end position="31"/>
    </location>
</feature>
<feature type="transmembrane region" description="Helical" evidence="5">
    <location>
        <begin position="311"/>
        <end position="339"/>
    </location>
</feature>
<dbReference type="SUPFAM" id="SSF144091">
    <property type="entry name" value="Rhomboid-like"/>
    <property type="match status" value="1"/>
</dbReference>
<comment type="subcellular location">
    <subcellularLocation>
        <location evidence="1">Membrane</location>
        <topology evidence="1">Multi-pass membrane protein</topology>
    </subcellularLocation>
</comment>
<feature type="transmembrane region" description="Helical" evidence="5">
    <location>
        <begin position="247"/>
        <end position="267"/>
    </location>
</feature>
<protein>
    <recommendedName>
        <fullName evidence="6">Peptidase S54 rhomboid domain-containing protein</fullName>
    </recommendedName>
</protein>
<dbReference type="InterPro" id="IPR022764">
    <property type="entry name" value="Peptidase_S54_rhomboid_dom"/>
</dbReference>
<dbReference type="InterPro" id="IPR035952">
    <property type="entry name" value="Rhomboid-like_sf"/>
</dbReference>
<sequence>MKLNKQQIIKIIMELYILFFLSFKASALSLYNGSIRPRSFLLEKGIPSPSTLRASYLIRRNSEEGLNEWLPRSKKEKKQRPLAAWNMGREVWIGYSVLSAGVLVLCAFSAVHYALPGVRAALGSKKAPSAIKVWFDSVLLGRCVNVKRRSVAILGLLSGSNSARLRLHGTTVSTQSPLLSDLALDRGNSRLTALLTHAVAHGSLSHLCFDIVALRFALLSSEAALLIRASSGPRLDPSIRSACGSSLNLGLLFIIGAYVSGLAHLRYSRSPRALGLSGVVAALHGARLVARVRLRTPTKFAIFLAFRDLAILIVGGVLTGGVPVALTNGGFAAGLLLAFATSPRFYLVQADPSSFVLRGDARDAERRKKARALAPRLADTTLHQHDSPLIPFWMTILLIGLFSNSDIFRAIGRLPASFYTMAKQPGQLSGRTLYLPPRLSFF</sequence>
<evidence type="ECO:0000256" key="4">
    <source>
        <dbReference type="ARBA" id="ARBA00023136"/>
    </source>
</evidence>
<feature type="transmembrane region" description="Helical" evidence="5">
    <location>
        <begin position="273"/>
        <end position="290"/>
    </location>
</feature>
<accession>A0A7S3K531</accession>